<gene>
    <name evidence="1" type="ORF">ABVT11_17210</name>
</gene>
<dbReference type="PIRSF" id="PIRSF029208">
    <property type="entry name" value="Phage_tail_GPU"/>
    <property type="match status" value="1"/>
</dbReference>
<protein>
    <submittedName>
        <fullName evidence="1">Phage tail protein</fullName>
    </submittedName>
</protein>
<evidence type="ECO:0000313" key="1">
    <source>
        <dbReference type="EMBL" id="MET1491582.1"/>
    </source>
</evidence>
<dbReference type="EMBL" id="JBEWLZ010000013">
    <property type="protein sequence ID" value="MET1491582.1"/>
    <property type="molecule type" value="Genomic_DNA"/>
</dbReference>
<dbReference type="Pfam" id="PF06995">
    <property type="entry name" value="Phage_P2_GpU"/>
    <property type="match status" value="1"/>
</dbReference>
<name>A0ABV2CVZ3_9RHOO</name>
<evidence type="ECO:0000313" key="2">
    <source>
        <dbReference type="Proteomes" id="UP001548590"/>
    </source>
</evidence>
<reference evidence="1 2" key="1">
    <citation type="submission" date="2024-07" db="EMBL/GenBank/DDBJ databases">
        <title>Uliginosibacterium paludis KCTC:42655.</title>
        <authorList>
            <person name="Kim M.K."/>
        </authorList>
    </citation>
    <scope>NUCLEOTIDE SEQUENCE [LARGE SCALE GENOMIC DNA]</scope>
    <source>
        <strain evidence="1 2">KCTC 42655</strain>
    </source>
</reference>
<dbReference type="InterPro" id="IPR016912">
    <property type="entry name" value="Phage_P2_GpU"/>
</dbReference>
<keyword evidence="2" id="KW-1185">Reference proteome</keyword>
<organism evidence="1 2">
    <name type="scientific">Uliginosibacterium paludis</name>
    <dbReference type="NCBI Taxonomy" id="1615952"/>
    <lineage>
        <taxon>Bacteria</taxon>
        <taxon>Pseudomonadati</taxon>
        <taxon>Pseudomonadota</taxon>
        <taxon>Betaproteobacteria</taxon>
        <taxon>Rhodocyclales</taxon>
        <taxon>Zoogloeaceae</taxon>
        <taxon>Uliginosibacterium</taxon>
    </lineage>
</organism>
<dbReference type="Proteomes" id="UP001548590">
    <property type="component" value="Unassembled WGS sequence"/>
</dbReference>
<dbReference type="InterPro" id="IPR009734">
    <property type="entry name" value="Myoviridae_GpU"/>
</dbReference>
<proteinExistence type="predicted"/>
<dbReference type="RefSeq" id="WP_345929513.1">
    <property type="nucleotide sequence ID" value="NZ_JBDIVF010000010.1"/>
</dbReference>
<sequence>MQRVMMALGLFVFSVDTAAYQSIARKLAWRHPSAARVGARPAHQFLGVDDESITLTGVTHTSLATLGRVSLEVLEEMGNTGQAWLLIGGDYKIYGHYLIEGLETTHTEFYPDGTARKIEFSLSLKRADEGPGLIMGVISDVANKVLAR</sequence>
<accession>A0ABV2CVZ3</accession>
<comment type="caution">
    <text evidence="1">The sequence shown here is derived from an EMBL/GenBank/DDBJ whole genome shotgun (WGS) entry which is preliminary data.</text>
</comment>